<evidence type="ECO:0000256" key="1">
    <source>
        <dbReference type="ARBA" id="ARBA00001863"/>
    </source>
</evidence>
<feature type="active site" description="Proton donor" evidence="10">
    <location>
        <position position="242"/>
    </location>
</feature>
<evidence type="ECO:0000256" key="6">
    <source>
        <dbReference type="ARBA" id="ARBA00023277"/>
    </source>
</evidence>
<dbReference type="PROSITE" id="PS51166">
    <property type="entry name" value="CBM20"/>
    <property type="match status" value="1"/>
</dbReference>
<evidence type="ECO:0000313" key="14">
    <source>
        <dbReference type="Proteomes" id="UP000639643"/>
    </source>
</evidence>
<evidence type="ECO:0000256" key="8">
    <source>
        <dbReference type="ARBA" id="ARBA00023326"/>
    </source>
</evidence>
<evidence type="ECO:0000256" key="5">
    <source>
        <dbReference type="ARBA" id="ARBA00023180"/>
    </source>
</evidence>
<feature type="active site" description="Proton acceptor" evidence="10">
    <location>
        <position position="239"/>
    </location>
</feature>
<dbReference type="FunFam" id="1.50.10.10:FF:000018">
    <property type="entry name" value="Glucoamylase"/>
    <property type="match status" value="1"/>
</dbReference>
<dbReference type="PROSITE" id="PS00820">
    <property type="entry name" value="GLUCOAMYLASE"/>
    <property type="match status" value="1"/>
</dbReference>
<evidence type="ECO:0000256" key="3">
    <source>
        <dbReference type="ARBA" id="ARBA00022729"/>
    </source>
</evidence>
<sequence>MSGALAVNTTELTQPIMKLFTSALLLGSLATQTIFGYPGANNIVKRDVDSFIAKETPIALRELLCNIGPNGCHASGVSPGIVIASPDRTDPPCKFIIPVTGLELSLNTSDFYTWTRDAGLVFKAVVDIFADSYDADLQTHIQNYIGSQARLQGVSNPSGGLGDGAGLGEPKFEVDLRPFTGAWGRPQRDGPALRAIAIIGYAKWLVSNGYSSTASSMLWPVIRNDLNYVAQYWNQTGFDLWEEVQGSSFFTVASQHRALVEGSALARSLGLSCNACDAVAPQVLCFLGRFWSPSGNYMIANINGNGRSGRDANVILASIHNFDPAVACDAATFQPCSDKALASHKVVVDAFRSIYAINNGIAQSSAIAVGRYPEDSYYGGNPWYLNTLAAAEQLYDALYVWRQQGSITVTQTSLPFFRDRLGSVAPGTYASGTATYTSLINAVSAYADGFMNVVATYAQTNGSLAEQFSRSNGQPLSADDLTWSYAAFLTAAQRRAAVIPPGWVAPAATSVPGNCQATSVVGLYTSATATAFPANQTPQTGVPTGTTTGATPTATSCPIARSVLVTLNERVVTQFGQTIKIVGNIPSLGNWNTANAVTMSASGYTSTNPVWSVTIELQAGQVIEYKYINVASNGGVTWEMDPNHTYTVPSSCATAVTKSDTWQG</sequence>
<dbReference type="InterPro" id="IPR008291">
    <property type="entry name" value="Glucoamylase_SBD"/>
</dbReference>
<gene>
    <name evidence="13" type="ORF">CMUS01_07579</name>
</gene>
<comment type="similarity">
    <text evidence="2 9">Belongs to the glycosyl hydrolase 15 family.</text>
</comment>
<dbReference type="GO" id="GO:0000324">
    <property type="term" value="C:fungal-type vacuole"/>
    <property type="evidence" value="ECO:0007669"/>
    <property type="project" value="TreeGrafter"/>
</dbReference>
<evidence type="ECO:0000256" key="10">
    <source>
        <dbReference type="PIRSR" id="PIRSR001031-1"/>
    </source>
</evidence>
<keyword evidence="6 9" id="KW-0119">Carbohydrate metabolism</keyword>
<dbReference type="EMBL" id="WIGM01000275">
    <property type="protein sequence ID" value="KAF6830860.1"/>
    <property type="molecule type" value="Genomic_DNA"/>
</dbReference>
<keyword evidence="7 9" id="KW-0326">Glycosidase</keyword>
<feature type="binding site" evidence="11">
    <location>
        <position position="183"/>
    </location>
    <ligand>
        <name>substrate</name>
    </ligand>
</feature>
<dbReference type="PANTHER" id="PTHR31616">
    <property type="entry name" value="TREHALASE"/>
    <property type="match status" value="1"/>
</dbReference>
<evidence type="ECO:0000256" key="4">
    <source>
        <dbReference type="ARBA" id="ARBA00022801"/>
    </source>
</evidence>
<dbReference type="SMART" id="SM01065">
    <property type="entry name" value="CBM_2"/>
    <property type="match status" value="1"/>
</dbReference>
<comment type="catalytic activity">
    <reaction evidence="1 9">
        <text>Hydrolysis of terminal (1-&gt;4)-linked alpha-D-glucose residues successively from non-reducing ends of the chains with release of beta-D-glucose.</text>
        <dbReference type="EC" id="3.2.1.3"/>
    </reaction>
</comment>
<evidence type="ECO:0000256" key="7">
    <source>
        <dbReference type="ARBA" id="ARBA00023295"/>
    </source>
</evidence>
<dbReference type="GO" id="GO:2001070">
    <property type="term" value="F:starch binding"/>
    <property type="evidence" value="ECO:0007669"/>
    <property type="project" value="InterPro"/>
</dbReference>
<feature type="domain" description="CBM20" evidence="12">
    <location>
        <begin position="557"/>
        <end position="664"/>
    </location>
</feature>
<dbReference type="Gene3D" id="1.50.10.10">
    <property type="match status" value="1"/>
</dbReference>
<keyword evidence="8 9" id="KW-0624">Polysaccharide degradation</keyword>
<organism evidence="13 14">
    <name type="scientific">Colletotrichum musicola</name>
    <dbReference type="NCBI Taxonomy" id="2175873"/>
    <lineage>
        <taxon>Eukaryota</taxon>
        <taxon>Fungi</taxon>
        <taxon>Dikarya</taxon>
        <taxon>Ascomycota</taxon>
        <taxon>Pezizomycotina</taxon>
        <taxon>Sordariomycetes</taxon>
        <taxon>Hypocreomycetidae</taxon>
        <taxon>Glomerellales</taxon>
        <taxon>Glomerellaceae</taxon>
        <taxon>Colletotrichum</taxon>
        <taxon>Colletotrichum orchidearum species complex</taxon>
    </lineage>
</organism>
<evidence type="ECO:0000256" key="2">
    <source>
        <dbReference type="ARBA" id="ARBA00006188"/>
    </source>
</evidence>
<dbReference type="InterPro" id="IPR008928">
    <property type="entry name" value="6-hairpin_glycosidase_sf"/>
</dbReference>
<dbReference type="Pfam" id="PF00686">
    <property type="entry name" value="CBM_20"/>
    <property type="match status" value="1"/>
</dbReference>
<dbReference type="SUPFAM" id="SSF48208">
    <property type="entry name" value="Six-hairpin glycosidases"/>
    <property type="match status" value="1"/>
</dbReference>
<keyword evidence="14" id="KW-1185">Reference proteome</keyword>
<dbReference type="InterPro" id="IPR011613">
    <property type="entry name" value="GH15-like"/>
</dbReference>
<dbReference type="InterPro" id="IPR012341">
    <property type="entry name" value="6hp_glycosidase-like_sf"/>
</dbReference>
<dbReference type="FunFam" id="2.60.40.10:FF:000552">
    <property type="entry name" value="Related to glucoamylase"/>
    <property type="match status" value="1"/>
</dbReference>
<keyword evidence="4 9" id="KW-0378">Hydrolase</keyword>
<evidence type="ECO:0000256" key="11">
    <source>
        <dbReference type="PIRSR" id="PIRSR001031-2"/>
    </source>
</evidence>
<dbReference type="InterPro" id="IPR002044">
    <property type="entry name" value="CBM20"/>
</dbReference>
<accession>A0A8H6KGG1</accession>
<evidence type="ECO:0000256" key="9">
    <source>
        <dbReference type="PIRNR" id="PIRNR001031"/>
    </source>
</evidence>
<dbReference type="GO" id="GO:0000272">
    <property type="term" value="P:polysaccharide catabolic process"/>
    <property type="evidence" value="ECO:0007669"/>
    <property type="project" value="UniProtKB-KW"/>
</dbReference>
<comment type="caution">
    <text evidence="13">The sequence shown here is derived from an EMBL/GenBank/DDBJ whole genome shotgun (WGS) entry which is preliminary data.</text>
</comment>
<dbReference type="PANTHER" id="PTHR31616:SF12">
    <property type="entry name" value="GLUCOAMYLASE"/>
    <property type="match status" value="1"/>
</dbReference>
<dbReference type="CDD" id="cd05811">
    <property type="entry name" value="CBM20_glucoamylase"/>
    <property type="match status" value="1"/>
</dbReference>
<keyword evidence="3" id="KW-0732">Signal</keyword>
<dbReference type="InterPro" id="IPR000165">
    <property type="entry name" value="Glucoamylase"/>
</dbReference>
<dbReference type="InterPro" id="IPR034836">
    <property type="entry name" value="CBM20_glucoamylase"/>
</dbReference>
<proteinExistence type="inferred from homology"/>
<dbReference type="SUPFAM" id="SSF49452">
    <property type="entry name" value="Starch-binding domain-like"/>
    <property type="match status" value="1"/>
</dbReference>
<dbReference type="OrthoDB" id="6123450at2759"/>
<reference evidence="13" key="1">
    <citation type="journal article" date="2020" name="Phytopathology">
        <title>Genome Sequence Resources of Colletotrichum truncatum, C. plurivorum, C. musicola, and C. sojae: Four Species Pathogenic to Soybean (Glycine max).</title>
        <authorList>
            <person name="Rogerio F."/>
            <person name="Boufleur T.R."/>
            <person name="Ciampi-Guillardi M."/>
            <person name="Sukno S.A."/>
            <person name="Thon M.R."/>
            <person name="Massola Junior N.S."/>
            <person name="Baroncelli R."/>
        </authorList>
    </citation>
    <scope>NUCLEOTIDE SEQUENCE</scope>
    <source>
        <strain evidence="13">LFN0074</strain>
    </source>
</reference>
<dbReference type="PRINTS" id="PR00736">
    <property type="entry name" value="GLHYDRLASE15"/>
</dbReference>
<dbReference type="InterPro" id="IPR013784">
    <property type="entry name" value="Carb-bd-like_fold"/>
</dbReference>
<evidence type="ECO:0000313" key="13">
    <source>
        <dbReference type="EMBL" id="KAF6830860.1"/>
    </source>
</evidence>
<dbReference type="PIRSF" id="PIRSF001031">
    <property type="entry name" value="Glu-a-glcsd_SBD"/>
    <property type="match status" value="1"/>
</dbReference>
<dbReference type="EC" id="3.2.1.3" evidence="9"/>
<name>A0A8H6KGG1_9PEZI</name>
<dbReference type="Gene3D" id="2.60.40.10">
    <property type="entry name" value="Immunoglobulins"/>
    <property type="match status" value="1"/>
</dbReference>
<evidence type="ECO:0000259" key="12">
    <source>
        <dbReference type="PROSITE" id="PS51166"/>
    </source>
</evidence>
<dbReference type="GO" id="GO:0004339">
    <property type="term" value="F:glucan 1,4-alpha-glucosidase activity"/>
    <property type="evidence" value="ECO:0007669"/>
    <property type="project" value="UniProtKB-EC"/>
</dbReference>
<dbReference type="InterPro" id="IPR013783">
    <property type="entry name" value="Ig-like_fold"/>
</dbReference>
<dbReference type="InterPro" id="IPR046966">
    <property type="entry name" value="Glucoamylase_active_site"/>
</dbReference>
<dbReference type="Pfam" id="PF00723">
    <property type="entry name" value="Glyco_hydro_15"/>
    <property type="match status" value="1"/>
</dbReference>
<dbReference type="AlphaFoldDB" id="A0A8H6KGG1"/>
<protein>
    <recommendedName>
        <fullName evidence="9">Glucoamylase</fullName>
        <ecNumber evidence="9">3.2.1.3</ecNumber>
    </recommendedName>
    <alternativeName>
        <fullName evidence="9">1,4-alpha-D-glucan glucohydrolase</fullName>
    </alternativeName>
    <alternativeName>
        <fullName evidence="9">Glucan 1,4-alpha-glucosidase</fullName>
    </alternativeName>
</protein>
<dbReference type="Proteomes" id="UP000639643">
    <property type="component" value="Unassembled WGS sequence"/>
</dbReference>
<keyword evidence="5" id="KW-0325">Glycoprotein</keyword>